<dbReference type="InterPro" id="IPR023908">
    <property type="entry name" value="xxxLxxG_rpt"/>
</dbReference>
<evidence type="ECO:0000256" key="2">
    <source>
        <dbReference type="ARBA" id="ARBA00022692"/>
    </source>
</evidence>
<evidence type="ECO:0000313" key="8">
    <source>
        <dbReference type="Proteomes" id="UP001589667"/>
    </source>
</evidence>
<dbReference type="Gene3D" id="1.10.287.950">
    <property type="entry name" value="Methyl-accepting chemotaxis protein"/>
    <property type="match status" value="1"/>
</dbReference>
<feature type="domain" description="ABC-2 type transporter transmembrane" evidence="6">
    <location>
        <begin position="552"/>
        <end position="758"/>
    </location>
</feature>
<evidence type="ECO:0000259" key="6">
    <source>
        <dbReference type="Pfam" id="PF12698"/>
    </source>
</evidence>
<dbReference type="RefSeq" id="WP_157423825.1">
    <property type="nucleotide sequence ID" value="NZ_BAAANI010000008.1"/>
</dbReference>
<keyword evidence="8" id="KW-1185">Reference proteome</keyword>
<dbReference type="Pfam" id="PF12698">
    <property type="entry name" value="ABC2_membrane_3"/>
    <property type="match status" value="2"/>
</dbReference>
<dbReference type="InterPro" id="IPR017501">
    <property type="entry name" value="Phage_infect_YhgE_C"/>
</dbReference>
<gene>
    <name evidence="7" type="ORF">ACFFQV_00405</name>
</gene>
<evidence type="ECO:0000313" key="7">
    <source>
        <dbReference type="EMBL" id="MFB9640738.1"/>
    </source>
</evidence>
<evidence type="ECO:0000256" key="5">
    <source>
        <dbReference type="SAM" id="Phobius"/>
    </source>
</evidence>
<feature type="transmembrane region" description="Helical" evidence="5">
    <location>
        <begin position="624"/>
        <end position="647"/>
    </location>
</feature>
<sequence length="779" mass="77090">MFAFLSSGTELRRFRKGVLPKIALVVLLFIPLIYGALYLWAFWAPTDEMKNLPVALVNEDAGATVGGERLTAGDDLVTELTDRGDLDWQVTDAADATTGVQDGDYYFSVTIPEDFSADAVSVADDDPTPATVEVEYNDANSFLASTLGKQAMVQLRDTVAENVSKQTADTMLVAIGEAGDGIREAADGAGTLADGLATADAGAGRLVVGLGDLTSGAGALDAGAIRLADGSGTLADGLDQLSAGAGSLSSGTGTLAGGLGQLAGGAGTLSNGTSTLAGGLDQLAAGASGLSTGATKVADGAGALSTQLGTAAAGAGQLATGSHQLADGAGQIATQTEQLAGGSAQLSGSLDALLAAAQANPDVPVSAYLDSLQQAADGAATLDAGAQAAVPQVQGYAAGTTAFAGKVDALSAGLNAGVPKAADLASGSAQLRDGAATLAQKSGTAASGAHDLANGAATLAQKSGDAASGATTLANGAATLAGKSGDAASGAHTVADGAAQLSAGTGDLADGASQLAEGGTTLAAGTGKLADGSRTLADGLDEGAEAAPNMSESDIEAKAEVMAAPVQLDESSQNAASSFGEGFAPFFIALATFVGGLIMWLILRALPTRALAASASGLRAVMTGFLPAMAIGLGQVVIMVLVLVYGIGLEPEYWLATSAFIYLVTLAFLALQQMFIIVLGTAAGRVVSLVLLMLQLSSSGGTYPVETTPEFFQVLHPFMPASYVVSGLRELITGGVDSRLWLSVLVMAGILVGSLAISAGSAGKQRMWSVSRLHPELAI</sequence>
<dbReference type="NCBIfam" id="TIGR03057">
    <property type="entry name" value="xxxLxxG_by_4"/>
    <property type="match status" value="7"/>
</dbReference>
<feature type="domain" description="ABC-2 type transporter transmembrane" evidence="6">
    <location>
        <begin position="24"/>
        <end position="160"/>
    </location>
</feature>
<proteinExistence type="predicted"/>
<dbReference type="EMBL" id="JBHMBL010000001">
    <property type="protein sequence ID" value="MFB9640738.1"/>
    <property type="molecule type" value="Genomic_DNA"/>
</dbReference>
<dbReference type="SUPFAM" id="SSF58104">
    <property type="entry name" value="Methyl-accepting chemotaxis protein (MCP) signaling domain"/>
    <property type="match status" value="1"/>
</dbReference>
<keyword evidence="3 5" id="KW-1133">Transmembrane helix</keyword>
<comment type="caution">
    <text evidence="7">The sequence shown here is derived from an EMBL/GenBank/DDBJ whole genome shotgun (WGS) entry which is preliminary data.</text>
</comment>
<dbReference type="InterPro" id="IPR051328">
    <property type="entry name" value="T7SS_ABC-Transporter"/>
</dbReference>
<dbReference type="InterPro" id="IPR013525">
    <property type="entry name" value="ABC2_TM"/>
</dbReference>
<name>A0ABV5SK75_9MICO</name>
<organism evidence="7 8">
    <name type="scientific">Agromyces lapidis</name>
    <dbReference type="NCBI Taxonomy" id="279574"/>
    <lineage>
        <taxon>Bacteria</taxon>
        <taxon>Bacillati</taxon>
        <taxon>Actinomycetota</taxon>
        <taxon>Actinomycetes</taxon>
        <taxon>Micrococcales</taxon>
        <taxon>Microbacteriaceae</taxon>
        <taxon>Agromyces</taxon>
    </lineage>
</organism>
<dbReference type="PANTHER" id="PTHR43077">
    <property type="entry name" value="TRANSPORT PERMEASE YVFS-RELATED"/>
    <property type="match status" value="1"/>
</dbReference>
<keyword evidence="4 5" id="KW-0472">Membrane</keyword>
<feature type="transmembrane region" description="Helical" evidence="5">
    <location>
        <begin position="22"/>
        <end position="43"/>
    </location>
</feature>
<feature type="transmembrane region" description="Helical" evidence="5">
    <location>
        <begin position="653"/>
        <end position="671"/>
    </location>
</feature>
<reference evidence="7 8" key="1">
    <citation type="submission" date="2024-09" db="EMBL/GenBank/DDBJ databases">
        <authorList>
            <person name="Sun Q."/>
            <person name="Mori K."/>
        </authorList>
    </citation>
    <scope>NUCLEOTIDE SEQUENCE [LARGE SCALE GENOMIC DNA]</scope>
    <source>
        <strain evidence="7 8">JCM 14321</strain>
    </source>
</reference>
<keyword evidence="2 5" id="KW-0812">Transmembrane</keyword>
<dbReference type="PANTHER" id="PTHR43077:SF5">
    <property type="entry name" value="PHAGE INFECTION PROTEIN"/>
    <property type="match status" value="1"/>
</dbReference>
<dbReference type="NCBIfam" id="TIGR03062">
    <property type="entry name" value="pip_yhgE_Cterm"/>
    <property type="match status" value="1"/>
</dbReference>
<feature type="transmembrane region" description="Helical" evidence="5">
    <location>
        <begin position="740"/>
        <end position="762"/>
    </location>
</feature>
<dbReference type="NCBIfam" id="TIGR03061">
    <property type="entry name" value="pip_yhgE_Nterm"/>
    <property type="match status" value="1"/>
</dbReference>
<dbReference type="Proteomes" id="UP001589667">
    <property type="component" value="Unassembled WGS sequence"/>
</dbReference>
<comment type="subcellular location">
    <subcellularLocation>
        <location evidence="1">Membrane</location>
        <topology evidence="1">Multi-pass membrane protein</topology>
    </subcellularLocation>
</comment>
<dbReference type="InterPro" id="IPR017500">
    <property type="entry name" value="Phage_infect_YhgE_N"/>
</dbReference>
<evidence type="ECO:0000256" key="1">
    <source>
        <dbReference type="ARBA" id="ARBA00004141"/>
    </source>
</evidence>
<dbReference type="Gene3D" id="3.40.1710.10">
    <property type="entry name" value="abc type-2 transporter like domain"/>
    <property type="match status" value="1"/>
</dbReference>
<protein>
    <submittedName>
        <fullName evidence="7">YhgE/Pip family protein</fullName>
    </submittedName>
</protein>
<evidence type="ECO:0000256" key="4">
    <source>
        <dbReference type="ARBA" id="ARBA00023136"/>
    </source>
</evidence>
<accession>A0ABV5SK75</accession>
<evidence type="ECO:0000256" key="3">
    <source>
        <dbReference type="ARBA" id="ARBA00022989"/>
    </source>
</evidence>
<feature type="transmembrane region" description="Helical" evidence="5">
    <location>
        <begin position="583"/>
        <end position="603"/>
    </location>
</feature>